<evidence type="ECO:0000313" key="2">
    <source>
        <dbReference type="Proteomes" id="UP000694846"/>
    </source>
</evidence>
<evidence type="ECO:0000259" key="1">
    <source>
        <dbReference type="Pfam" id="PF05699"/>
    </source>
</evidence>
<sequence>MAEKIGVEIKIPRIISKQKNGSNYKTDSIEHYYRLSIFIPYLDSLISSLSQRFSSTNNIAFSISLLYPINIKKYTINDFKEKIMLISDYYEIENMIEESTIWYQYWIDKNLIDSQCVEISFVDLLAHCEYYPAIFQILNIFVSLPPTTCTIERSFSTLKRVKTWLCSTTEEDRLNGLCMMSLHRERVNANKDTLIQDVINIFGIK</sequence>
<dbReference type="GeneID" id="112690613"/>
<protein>
    <submittedName>
        <fullName evidence="3">52 kDa repressor of the inhibitor of the protein kinase-like</fullName>
    </submittedName>
</protein>
<evidence type="ECO:0000313" key="3">
    <source>
        <dbReference type="RefSeq" id="XP_025420448.1"/>
    </source>
</evidence>
<dbReference type="Proteomes" id="UP000694846">
    <property type="component" value="Unplaced"/>
</dbReference>
<dbReference type="InterPro" id="IPR052958">
    <property type="entry name" value="IFN-induced_PKR_regulator"/>
</dbReference>
<dbReference type="AlphaFoldDB" id="A0A8B8GBZ5"/>
<organism evidence="2 3">
    <name type="scientific">Sipha flava</name>
    <name type="common">yellow sugarcane aphid</name>
    <dbReference type="NCBI Taxonomy" id="143950"/>
    <lineage>
        <taxon>Eukaryota</taxon>
        <taxon>Metazoa</taxon>
        <taxon>Ecdysozoa</taxon>
        <taxon>Arthropoda</taxon>
        <taxon>Hexapoda</taxon>
        <taxon>Insecta</taxon>
        <taxon>Pterygota</taxon>
        <taxon>Neoptera</taxon>
        <taxon>Paraneoptera</taxon>
        <taxon>Hemiptera</taxon>
        <taxon>Sternorrhyncha</taxon>
        <taxon>Aphidomorpha</taxon>
        <taxon>Aphidoidea</taxon>
        <taxon>Aphididae</taxon>
        <taxon>Sipha</taxon>
    </lineage>
</organism>
<gene>
    <name evidence="3" type="primary">LOC112690613</name>
</gene>
<dbReference type="OrthoDB" id="6584460at2759"/>
<dbReference type="RefSeq" id="XP_025420448.1">
    <property type="nucleotide sequence ID" value="XM_025564663.1"/>
</dbReference>
<keyword evidence="2" id="KW-1185">Reference proteome</keyword>
<name>A0A8B8GBZ5_9HEMI</name>
<dbReference type="PANTHER" id="PTHR46289">
    <property type="entry name" value="52 KDA REPRESSOR OF THE INHIBITOR OF THE PROTEIN KINASE-LIKE PROTEIN-RELATED"/>
    <property type="match status" value="1"/>
</dbReference>
<proteinExistence type="predicted"/>
<dbReference type="Pfam" id="PF05699">
    <property type="entry name" value="Dimer_Tnp_hAT"/>
    <property type="match status" value="1"/>
</dbReference>
<dbReference type="InterPro" id="IPR008906">
    <property type="entry name" value="HATC_C_dom"/>
</dbReference>
<dbReference type="GO" id="GO:0046983">
    <property type="term" value="F:protein dimerization activity"/>
    <property type="evidence" value="ECO:0007669"/>
    <property type="project" value="InterPro"/>
</dbReference>
<accession>A0A8B8GBZ5</accession>
<reference evidence="3" key="1">
    <citation type="submission" date="2025-08" db="UniProtKB">
        <authorList>
            <consortium name="RefSeq"/>
        </authorList>
    </citation>
    <scope>IDENTIFICATION</scope>
    <source>
        <tissue evidence="3">Whole body</tissue>
    </source>
</reference>
<feature type="domain" description="HAT C-terminal dimerisation" evidence="1">
    <location>
        <begin position="127"/>
        <end position="184"/>
    </location>
</feature>
<dbReference type="PANTHER" id="PTHR46289:SF14">
    <property type="entry name" value="DUF4371 DOMAIN-CONTAINING PROTEIN"/>
    <property type="match status" value="1"/>
</dbReference>